<gene>
    <name evidence="2" type="ORF">PIB30_115917</name>
</gene>
<comment type="caution">
    <text evidence="2">The sequence shown here is derived from an EMBL/GenBank/DDBJ whole genome shotgun (WGS) entry which is preliminary data.</text>
</comment>
<reference evidence="2 3" key="1">
    <citation type="journal article" date="2023" name="Plants (Basel)">
        <title>Bridging the Gap: Combining Genomics and Transcriptomics Approaches to Understand Stylosanthes scabra, an Orphan Legume from the Brazilian Caatinga.</title>
        <authorList>
            <person name="Ferreira-Neto J.R.C."/>
            <person name="da Silva M.D."/>
            <person name="Binneck E."/>
            <person name="de Melo N.F."/>
            <person name="da Silva R.H."/>
            <person name="de Melo A.L.T.M."/>
            <person name="Pandolfi V."/>
            <person name="Bustamante F.O."/>
            <person name="Brasileiro-Vidal A.C."/>
            <person name="Benko-Iseppon A.M."/>
        </authorList>
    </citation>
    <scope>NUCLEOTIDE SEQUENCE [LARGE SCALE GENOMIC DNA]</scope>
    <source>
        <tissue evidence="2">Leaves</tissue>
    </source>
</reference>
<name>A0ABU6Y421_9FABA</name>
<evidence type="ECO:0000313" key="3">
    <source>
        <dbReference type="Proteomes" id="UP001341840"/>
    </source>
</evidence>
<proteinExistence type="predicted"/>
<feature type="compositionally biased region" description="Basic and acidic residues" evidence="1">
    <location>
        <begin position="49"/>
        <end position="58"/>
    </location>
</feature>
<dbReference type="EMBL" id="JASCZI010225894">
    <property type="protein sequence ID" value="MED6203483.1"/>
    <property type="molecule type" value="Genomic_DNA"/>
</dbReference>
<dbReference type="Proteomes" id="UP001341840">
    <property type="component" value="Unassembled WGS sequence"/>
</dbReference>
<feature type="region of interest" description="Disordered" evidence="1">
    <location>
        <begin position="37"/>
        <end position="58"/>
    </location>
</feature>
<sequence length="58" mass="6896">MENLQKQFDKIMLKQKHTSAWTSGWKKLSKLTKITDNHHEIAPQIPTPEEQHTRKTTR</sequence>
<protein>
    <submittedName>
        <fullName evidence="2">Uncharacterized protein</fullName>
    </submittedName>
</protein>
<evidence type="ECO:0000256" key="1">
    <source>
        <dbReference type="SAM" id="MobiDB-lite"/>
    </source>
</evidence>
<organism evidence="2 3">
    <name type="scientific">Stylosanthes scabra</name>
    <dbReference type="NCBI Taxonomy" id="79078"/>
    <lineage>
        <taxon>Eukaryota</taxon>
        <taxon>Viridiplantae</taxon>
        <taxon>Streptophyta</taxon>
        <taxon>Embryophyta</taxon>
        <taxon>Tracheophyta</taxon>
        <taxon>Spermatophyta</taxon>
        <taxon>Magnoliopsida</taxon>
        <taxon>eudicotyledons</taxon>
        <taxon>Gunneridae</taxon>
        <taxon>Pentapetalae</taxon>
        <taxon>rosids</taxon>
        <taxon>fabids</taxon>
        <taxon>Fabales</taxon>
        <taxon>Fabaceae</taxon>
        <taxon>Papilionoideae</taxon>
        <taxon>50 kb inversion clade</taxon>
        <taxon>dalbergioids sensu lato</taxon>
        <taxon>Dalbergieae</taxon>
        <taxon>Pterocarpus clade</taxon>
        <taxon>Stylosanthes</taxon>
    </lineage>
</organism>
<keyword evidence="3" id="KW-1185">Reference proteome</keyword>
<feature type="non-terminal residue" evidence="2">
    <location>
        <position position="58"/>
    </location>
</feature>
<evidence type="ECO:0000313" key="2">
    <source>
        <dbReference type="EMBL" id="MED6203483.1"/>
    </source>
</evidence>
<accession>A0ABU6Y421</accession>